<feature type="region of interest" description="Disordered" evidence="1">
    <location>
        <begin position="29"/>
        <end position="83"/>
    </location>
</feature>
<feature type="compositionally biased region" description="Basic and acidic residues" evidence="1">
    <location>
        <begin position="31"/>
        <end position="48"/>
    </location>
</feature>
<gene>
    <name evidence="4" type="ORF">F441_11766</name>
</gene>
<evidence type="ECO:0000313" key="5">
    <source>
        <dbReference type="Proteomes" id="UP000018958"/>
    </source>
</evidence>
<dbReference type="Pfam" id="PF20209">
    <property type="entry name" value="DUF6570"/>
    <property type="match status" value="1"/>
</dbReference>
<name>W2WTQ9_PHYNI</name>
<dbReference type="InterPro" id="IPR046700">
    <property type="entry name" value="DUF6570"/>
</dbReference>
<feature type="domain" description="Helitron helicase-like" evidence="2">
    <location>
        <begin position="460"/>
        <end position="652"/>
    </location>
</feature>
<evidence type="ECO:0000259" key="2">
    <source>
        <dbReference type="Pfam" id="PF14214"/>
    </source>
</evidence>
<comment type="caution">
    <text evidence="4">The sequence shown here is derived from an EMBL/GenBank/DDBJ whole genome shotgun (WGS) entry which is preliminary data.</text>
</comment>
<organism evidence="4 5">
    <name type="scientific">Phytophthora nicotianae CJ01A1</name>
    <dbReference type="NCBI Taxonomy" id="1317063"/>
    <lineage>
        <taxon>Eukaryota</taxon>
        <taxon>Sar</taxon>
        <taxon>Stramenopiles</taxon>
        <taxon>Oomycota</taxon>
        <taxon>Peronosporomycetes</taxon>
        <taxon>Peronosporales</taxon>
        <taxon>Peronosporaceae</taxon>
        <taxon>Phytophthora</taxon>
    </lineage>
</organism>
<feature type="domain" description="DUF6570" evidence="3">
    <location>
        <begin position="200"/>
        <end position="324"/>
    </location>
</feature>
<protein>
    <submittedName>
        <fullName evidence="4">Uncharacterized protein</fullName>
    </submittedName>
</protein>
<reference evidence="4 5" key="1">
    <citation type="submission" date="2013-11" db="EMBL/GenBank/DDBJ databases">
        <title>The Genome Sequence of Phytophthora parasitica CJ01A1.</title>
        <authorList>
            <consortium name="The Broad Institute Genomics Platform"/>
            <person name="Russ C."/>
            <person name="Tyler B."/>
            <person name="Panabieres F."/>
            <person name="Shan W."/>
            <person name="Tripathy S."/>
            <person name="Grunwald N."/>
            <person name="Machado M."/>
            <person name="Johnson C.S."/>
            <person name="Walker B."/>
            <person name="Young S.K."/>
            <person name="Zeng Q."/>
            <person name="Gargeya S."/>
            <person name="Fitzgerald M."/>
            <person name="Haas B."/>
            <person name="Abouelleil A."/>
            <person name="Allen A.W."/>
            <person name="Alvarado L."/>
            <person name="Arachchi H.M."/>
            <person name="Berlin A.M."/>
            <person name="Chapman S.B."/>
            <person name="Gainer-Dewar J."/>
            <person name="Goldberg J."/>
            <person name="Griggs A."/>
            <person name="Gujja S."/>
            <person name="Hansen M."/>
            <person name="Howarth C."/>
            <person name="Imamovic A."/>
            <person name="Ireland A."/>
            <person name="Larimer J."/>
            <person name="McCowan C."/>
            <person name="Murphy C."/>
            <person name="Pearson M."/>
            <person name="Poon T.W."/>
            <person name="Priest M."/>
            <person name="Roberts A."/>
            <person name="Saif S."/>
            <person name="Shea T."/>
            <person name="Sisk P."/>
            <person name="Sykes S."/>
            <person name="Wortman J."/>
            <person name="Nusbaum C."/>
            <person name="Birren B."/>
        </authorList>
    </citation>
    <scope>NUCLEOTIDE SEQUENCE [LARGE SCALE GENOMIC DNA]</scope>
    <source>
        <strain evidence="4 5">CJ01A1</strain>
    </source>
</reference>
<sequence>MESQSYICRCSCVGADTGTKRKRCPCGSAQEEAKRRRADRDRIRHATADETTLYRRRLRRRQQNRARKKPHWSSPNSNGLNPPRPDTISRLFAECGSGISIEAIQEKVCCVCDCHHVVSEITEKLLSRSPALLRSMQKRLKPPANLPSRLLRFYSVASVSKKLKGLLLSRSGITIHQGIVKLQVCNSCYFSLMNRRATSPPKFAIANGLYIGVLPSRFHDTTVTENSMLNLAQPTQFVSVVRGGRHSTIRAHSYYFRANPAPPARLLPEKVASKGIIGVSMVGAMTERQKAETAKRYAVRVTRLRDQYGWYRANNKLYRNVELTSNLEGDMNCCLDAAISDAATSEADENQSGNPVTETLDASNWRFNAPPPAYTVAGEADETCVQTAVALITNYTTEDINSQARRVISGEGDVAVWRSSELLSDFATAYWTHAFCDLFPFGRGGLDEPRLVRISITEYLRYCLRLSHRRHESHPSFVLVAFDVLARHRSMRAVYLRAKLAPRVLSSAASVDRSELLDHVEFQEKRLRAMSRREQMPDPPQQAKRVSDLFSGISTGLRAHWGTNEERSDARTKVMSMQLDLGQPSIFFTLSPSSSGTYHVGNLAGDIPSCDLKRARISINHCLQFTQARLGMIATKNPTACARYVSTFLSCFQAQLLTHGL</sequence>
<accession>W2WTQ9</accession>
<evidence type="ECO:0000313" key="4">
    <source>
        <dbReference type="EMBL" id="ETP12964.1"/>
    </source>
</evidence>
<dbReference type="EMBL" id="ANIX01002306">
    <property type="protein sequence ID" value="ETP12964.1"/>
    <property type="molecule type" value="Genomic_DNA"/>
</dbReference>
<dbReference type="AlphaFoldDB" id="W2WTQ9"/>
<dbReference type="InterPro" id="IPR025476">
    <property type="entry name" value="Helitron_helicase-like"/>
</dbReference>
<feature type="compositionally biased region" description="Basic residues" evidence="1">
    <location>
        <begin position="54"/>
        <end position="71"/>
    </location>
</feature>
<evidence type="ECO:0000256" key="1">
    <source>
        <dbReference type="SAM" id="MobiDB-lite"/>
    </source>
</evidence>
<proteinExistence type="predicted"/>
<dbReference type="Pfam" id="PF14214">
    <property type="entry name" value="Helitron_like_N"/>
    <property type="match status" value="1"/>
</dbReference>
<evidence type="ECO:0000259" key="3">
    <source>
        <dbReference type="Pfam" id="PF20209"/>
    </source>
</evidence>
<dbReference type="Proteomes" id="UP000018958">
    <property type="component" value="Unassembled WGS sequence"/>
</dbReference>
<dbReference type="OrthoDB" id="432234at2759"/>